<gene>
    <name evidence="2" type="ORF">GMST_09470</name>
</gene>
<evidence type="ECO:0008006" key="4">
    <source>
        <dbReference type="Google" id="ProtNLM"/>
    </source>
</evidence>
<dbReference type="Proteomes" id="UP000556026">
    <property type="component" value="Unassembled WGS sequence"/>
</dbReference>
<feature type="region of interest" description="Disordered" evidence="1">
    <location>
        <begin position="80"/>
        <end position="131"/>
    </location>
</feature>
<keyword evidence="3" id="KW-1185">Reference proteome</keyword>
<feature type="compositionally biased region" description="Basic and acidic residues" evidence="1">
    <location>
        <begin position="80"/>
        <end position="92"/>
    </location>
</feature>
<name>A0A6V8MFB8_9BACT</name>
<dbReference type="RefSeq" id="WP_183353477.1">
    <property type="nucleotide sequence ID" value="NZ_BLXX01000002.1"/>
</dbReference>
<accession>A0A6V8MFB8</accession>
<dbReference type="EMBL" id="BLXX01000002">
    <property type="protein sequence ID" value="GFO58622.1"/>
    <property type="molecule type" value="Genomic_DNA"/>
</dbReference>
<organism evidence="2 3">
    <name type="scientific">Geomonas silvestris</name>
    <dbReference type="NCBI Taxonomy" id="2740184"/>
    <lineage>
        <taxon>Bacteria</taxon>
        <taxon>Pseudomonadati</taxon>
        <taxon>Thermodesulfobacteriota</taxon>
        <taxon>Desulfuromonadia</taxon>
        <taxon>Geobacterales</taxon>
        <taxon>Geobacteraceae</taxon>
        <taxon>Geomonas</taxon>
    </lineage>
</organism>
<dbReference type="AlphaFoldDB" id="A0A6V8MFB8"/>
<evidence type="ECO:0000313" key="3">
    <source>
        <dbReference type="Proteomes" id="UP000556026"/>
    </source>
</evidence>
<sequence>MSDLACNIVLYRPDAEKLARTFPHWQVEALLEQADQLIERALADLARFSALDYAWHELESDLESQEKKLGMYQRSAAEQVFEREPIEPRAEAEGAEEPAAEEEAHSEPPAAGGEVAAHFEESPGEPGPLSSLDVRVEAVQRKKKLAEPGGPFALNEQRDLALRRLCHDYEAAVDRCVVAEQGLKLIYGHEPASRPLPSEAETLGTSMTGLALWIREARQFLATCRLREESFTRAVSVRSLLNRNAWALLRHARDSYAIKLQVPVDLFREHDNCRISGISAYLVGEAGTVPWSLTVRVPEEAVYERGGHSIEVDQSARRACLVGRLENRRTGRTPDLCGGALLFGASPIGRSTQGGLWSLEIFKPMGATSETFSHIEDLVLEIHTAGIPH</sequence>
<reference evidence="3" key="1">
    <citation type="submission" date="2020-06" db="EMBL/GenBank/DDBJ databases">
        <title>Draft genomic sequence of Geomonas sp. Red330.</title>
        <authorList>
            <person name="Itoh H."/>
            <person name="Zhenxing X."/>
            <person name="Ushijima N."/>
            <person name="Masuda Y."/>
            <person name="Shiratori Y."/>
            <person name="Senoo K."/>
        </authorList>
    </citation>
    <scope>NUCLEOTIDE SEQUENCE [LARGE SCALE GENOMIC DNA]</scope>
    <source>
        <strain evidence="3">Red330</strain>
    </source>
</reference>
<protein>
    <recommendedName>
        <fullName evidence="4">Tc toxin complex TcA C-terminal TcB-binding domain-containing protein</fullName>
    </recommendedName>
</protein>
<evidence type="ECO:0000256" key="1">
    <source>
        <dbReference type="SAM" id="MobiDB-lite"/>
    </source>
</evidence>
<comment type="caution">
    <text evidence="2">The sequence shown here is derived from an EMBL/GenBank/DDBJ whole genome shotgun (WGS) entry which is preliminary data.</text>
</comment>
<evidence type="ECO:0000313" key="2">
    <source>
        <dbReference type="EMBL" id="GFO58622.1"/>
    </source>
</evidence>
<proteinExistence type="predicted"/>